<dbReference type="Pfam" id="PF04069">
    <property type="entry name" value="OpuAC"/>
    <property type="match status" value="1"/>
</dbReference>
<feature type="domain" description="ABC-type glycine betaine transport system substrate-binding" evidence="2">
    <location>
        <begin position="35"/>
        <end position="321"/>
    </location>
</feature>
<organism evidence="3 4">
    <name type="scientific">Pelagibacterium nitratireducens</name>
    <dbReference type="NCBI Taxonomy" id="1046114"/>
    <lineage>
        <taxon>Bacteria</taxon>
        <taxon>Pseudomonadati</taxon>
        <taxon>Pseudomonadota</taxon>
        <taxon>Alphaproteobacteria</taxon>
        <taxon>Hyphomicrobiales</taxon>
        <taxon>Devosiaceae</taxon>
        <taxon>Pelagibacterium</taxon>
    </lineage>
</organism>
<dbReference type="SUPFAM" id="SSF53850">
    <property type="entry name" value="Periplasmic binding protein-like II"/>
    <property type="match status" value="1"/>
</dbReference>
<gene>
    <name evidence="3" type="primary">proX</name>
    <name evidence="3" type="ORF">V6617_14915</name>
</gene>
<dbReference type="Proteomes" id="UP001369958">
    <property type="component" value="Chromosome"/>
</dbReference>
<dbReference type="Gene3D" id="3.40.190.100">
    <property type="entry name" value="Glycine betaine-binding periplasmic protein, domain 2"/>
    <property type="match status" value="1"/>
</dbReference>
<evidence type="ECO:0000256" key="1">
    <source>
        <dbReference type="SAM" id="SignalP"/>
    </source>
</evidence>
<protein>
    <submittedName>
        <fullName evidence="3">Glycine betaine/L-proline ABC transporter substrate-binding protein ProX</fullName>
    </submittedName>
</protein>
<name>A0ABZ2HXC7_9HYPH</name>
<evidence type="ECO:0000313" key="3">
    <source>
        <dbReference type="EMBL" id="WWT32281.1"/>
    </source>
</evidence>
<dbReference type="EMBL" id="CP146275">
    <property type="protein sequence ID" value="WWT32281.1"/>
    <property type="molecule type" value="Genomic_DNA"/>
</dbReference>
<reference evidence="3 4" key="1">
    <citation type="submission" date="2024-02" db="EMBL/GenBank/DDBJ databases">
        <title>Complete genome sequence of Pelagibacterium nitratireducens ZH15.</title>
        <authorList>
            <person name="Zhao L.H."/>
        </authorList>
    </citation>
    <scope>NUCLEOTIDE SEQUENCE [LARGE SCALE GENOMIC DNA]</scope>
    <source>
        <strain evidence="3 4">ZH15</strain>
    </source>
</reference>
<evidence type="ECO:0000259" key="2">
    <source>
        <dbReference type="Pfam" id="PF04069"/>
    </source>
</evidence>
<sequence length="339" mass="36632">MFSLKKTLAGLTAVALMGAAPAAVVAQDMPGEGVTVNMAQATWDTGWFHAEIYRQLISELGYDVPQITTLDNPPFYQTVAQGDMDLWVNGWFPLHNTYEDTFSNGAELVGAVAEGGALEGYLVNASAVEEFGITSLEDFKRDEVKEAFDRNGDGMADMVACPPGWGCEINIEHHMDAYDLRDHINPIKAGYAASMADAVAAYDSGENILFYTWTPNWTVNELVPGEDVMWIEVPEVDLPDMSMADAATMDGVEGCVNDPCTLGFPANDIVPVANSAFLEENPAVRALLESASIPLADIFAQNAAMNEGDDDIEAQAAQWIEDNRDMVDGWLETARGAAS</sequence>
<feature type="signal peptide" evidence="1">
    <location>
        <begin position="1"/>
        <end position="22"/>
    </location>
</feature>
<dbReference type="InterPro" id="IPR007210">
    <property type="entry name" value="ABC_Gly_betaine_transp_sub-bd"/>
</dbReference>
<evidence type="ECO:0000313" key="4">
    <source>
        <dbReference type="Proteomes" id="UP001369958"/>
    </source>
</evidence>
<feature type="chain" id="PRO_5047511190" evidence="1">
    <location>
        <begin position="23"/>
        <end position="339"/>
    </location>
</feature>
<keyword evidence="4" id="KW-1185">Reference proteome</keyword>
<proteinExistence type="predicted"/>
<keyword evidence="1" id="KW-0732">Signal</keyword>
<dbReference type="NCBIfam" id="NF008334">
    <property type="entry name" value="PRK11119.1"/>
    <property type="match status" value="1"/>
</dbReference>
<accession>A0ABZ2HXC7</accession>
<dbReference type="RefSeq" id="WP_338607707.1">
    <property type="nucleotide sequence ID" value="NZ_CP146275.1"/>
</dbReference>
<dbReference type="Gene3D" id="3.40.190.10">
    <property type="entry name" value="Periplasmic binding protein-like II"/>
    <property type="match status" value="1"/>
</dbReference>